<evidence type="ECO:0000256" key="3">
    <source>
        <dbReference type="ARBA" id="ARBA00022598"/>
    </source>
</evidence>
<dbReference type="GeneID" id="59379182"/>
<evidence type="ECO:0000256" key="1">
    <source>
        <dbReference type="ARBA" id="ARBA00005594"/>
    </source>
</evidence>
<dbReference type="Proteomes" id="UP000623687">
    <property type="component" value="Unassembled WGS sequence"/>
</dbReference>
<keyword evidence="6 10" id="KW-0648">Protein biosynthesis</keyword>
<evidence type="ECO:0000256" key="10">
    <source>
        <dbReference type="RuleBase" id="RU363038"/>
    </source>
</evidence>
<dbReference type="PANTHER" id="PTHR11956:SF11">
    <property type="entry name" value="ARGININE--TRNA LIGASE, MITOCHONDRIAL-RELATED"/>
    <property type="match status" value="1"/>
</dbReference>
<dbReference type="InterPro" id="IPR014729">
    <property type="entry name" value="Rossmann-like_a/b/a_fold"/>
</dbReference>
<keyword evidence="14" id="KW-1185">Reference proteome</keyword>
<dbReference type="InterPro" id="IPR008909">
    <property type="entry name" value="DALR_anticod-bd"/>
</dbReference>
<evidence type="ECO:0000256" key="5">
    <source>
        <dbReference type="ARBA" id="ARBA00022840"/>
    </source>
</evidence>
<keyword evidence="3 10" id="KW-0436">Ligase</keyword>
<dbReference type="Gene3D" id="1.10.730.10">
    <property type="entry name" value="Isoleucyl-tRNA Synthetase, Domain 1"/>
    <property type="match status" value="1"/>
</dbReference>
<evidence type="ECO:0000259" key="12">
    <source>
        <dbReference type="SMART" id="SM00836"/>
    </source>
</evidence>
<dbReference type="OrthoDB" id="2887139at2759"/>
<dbReference type="InterPro" id="IPR035684">
    <property type="entry name" value="ArgRS_core"/>
</dbReference>
<evidence type="ECO:0000313" key="13">
    <source>
        <dbReference type="EMBL" id="KAF7424063.1"/>
    </source>
</evidence>
<comment type="similarity">
    <text evidence="1 10">Belongs to the class-I aminoacyl-tRNA synthetase family.</text>
</comment>
<keyword evidence="4 10" id="KW-0547">Nucleotide-binding</keyword>
<evidence type="ECO:0000256" key="9">
    <source>
        <dbReference type="ARBA" id="ARBA00049339"/>
    </source>
</evidence>
<keyword evidence="7 10" id="KW-0030">Aminoacyl-tRNA synthetase</keyword>
<evidence type="ECO:0000256" key="2">
    <source>
        <dbReference type="ARBA" id="ARBA00012837"/>
    </source>
</evidence>
<sequence length="677" mass="75272">MAYTPKDPTMLYPYTNWPQRSTSPSPSIESSSSFDSERYDSDHTDCDTHLSPASSRTDLSDAGLDDPTLTSDAAKELARNEGGDSSPPALTVESPTGHLSKCREFIARRLSTLLCVDYFSVYAKVFYNKRGGDFILPLRALGLGHLGPIESEILAGFQRNDIISSVVINNAFAIFTCSTSTLVSAVLTDIAATANYGFSDLGLGRKMIVEYSSPNIAKPFHIGHLRPTILGAFLRNLHLRSGWKVTAVNYLGDWGTQFAMIAVGFQKYGSDEALRRDPCKHLFEVYVNITKDAETDPNVKVQAAAFFKKMEDMDEEAIGLWRHWRELTVARYGKDYEQLNAHFDVYAAESEVGQDWQDKSVEVLEGLGYITPVEGSLAKVVDLTPWNLNKGVLRKGNGTSIYLSRDIAEAVRRSEAYSFDKMVYVVASQQDVHMARVIRILKLMEFPWAGQCEHVNHGLVHGPKDAAGRITKFSTRKGNVLPLDDAISQVEDAVHILLRKDAQRYASIPNPDKVAEELAISLLKIADFSRRKIKNYGVDAENLESIVHKGDNGLLLQLVYSRLVALRRRNRHLLPVNPQGVDTDLLTGPLVHRLVFLLGKYPDIIHTTIATNEPCKVVNFCFELCHAIRRLLNTAGTRGNESEATATATAQLFMFGCAEKVLKSAMELLTLRPQEQL</sequence>
<dbReference type="SUPFAM" id="SSF52374">
    <property type="entry name" value="Nucleotidylyl transferase"/>
    <property type="match status" value="1"/>
</dbReference>
<feature type="domain" description="DALR anticodon binding" evidence="12">
    <location>
        <begin position="556"/>
        <end position="677"/>
    </location>
</feature>
<dbReference type="GO" id="GO:0032543">
    <property type="term" value="P:mitochondrial translation"/>
    <property type="evidence" value="ECO:0007669"/>
    <property type="project" value="TreeGrafter"/>
</dbReference>
<evidence type="ECO:0000256" key="4">
    <source>
        <dbReference type="ARBA" id="ARBA00022741"/>
    </source>
</evidence>
<dbReference type="SMART" id="SM00836">
    <property type="entry name" value="DALR_1"/>
    <property type="match status" value="1"/>
</dbReference>
<proteinExistence type="inferred from homology"/>
<dbReference type="Pfam" id="PF05746">
    <property type="entry name" value="DALR_1"/>
    <property type="match status" value="1"/>
</dbReference>
<dbReference type="FunFam" id="1.10.730.10:FF:000006">
    <property type="entry name" value="Arginyl-tRNA synthetase 2, mitochondrial"/>
    <property type="match status" value="1"/>
</dbReference>
<accession>A0A8H7DQL3</accession>
<evidence type="ECO:0000256" key="8">
    <source>
        <dbReference type="ARBA" id="ARBA00033033"/>
    </source>
</evidence>
<dbReference type="GO" id="GO:0005739">
    <property type="term" value="C:mitochondrion"/>
    <property type="evidence" value="ECO:0007669"/>
    <property type="project" value="TreeGrafter"/>
</dbReference>
<dbReference type="EMBL" id="JACETU010000007">
    <property type="protein sequence ID" value="KAF7424063.1"/>
    <property type="molecule type" value="Genomic_DNA"/>
</dbReference>
<feature type="compositionally biased region" description="Low complexity" evidence="11">
    <location>
        <begin position="20"/>
        <end position="34"/>
    </location>
</feature>
<dbReference type="GO" id="GO:0005524">
    <property type="term" value="F:ATP binding"/>
    <property type="evidence" value="ECO:0007669"/>
    <property type="project" value="UniProtKB-KW"/>
</dbReference>
<dbReference type="Pfam" id="PF00750">
    <property type="entry name" value="tRNA-synt_1d"/>
    <property type="match status" value="1"/>
</dbReference>
<feature type="region of interest" description="Disordered" evidence="11">
    <location>
        <begin position="1"/>
        <end position="69"/>
    </location>
</feature>
<dbReference type="PANTHER" id="PTHR11956">
    <property type="entry name" value="ARGINYL-TRNA SYNTHETASE"/>
    <property type="match status" value="1"/>
</dbReference>
<dbReference type="Gene3D" id="3.30.1360.70">
    <property type="entry name" value="Arginyl tRNA synthetase N-terminal domain"/>
    <property type="match status" value="1"/>
</dbReference>
<reference evidence="13" key="1">
    <citation type="submission" date="2019-07" db="EMBL/GenBank/DDBJ databases">
        <authorList>
            <person name="Palmer J.M."/>
        </authorList>
    </citation>
    <scope>NUCLEOTIDE SEQUENCE</scope>
    <source>
        <strain evidence="13">PC9</strain>
    </source>
</reference>
<dbReference type="PRINTS" id="PR01038">
    <property type="entry name" value="TRNASYNTHARG"/>
</dbReference>
<dbReference type="InterPro" id="IPR036695">
    <property type="entry name" value="Arg-tRNA-synth_N_sf"/>
</dbReference>
<dbReference type="InterPro" id="IPR001412">
    <property type="entry name" value="aa-tRNA-synth_I_CS"/>
</dbReference>
<dbReference type="PROSITE" id="PS00178">
    <property type="entry name" value="AA_TRNA_LIGASE_I"/>
    <property type="match status" value="1"/>
</dbReference>
<feature type="compositionally biased region" description="Basic and acidic residues" evidence="11">
    <location>
        <begin position="35"/>
        <end position="48"/>
    </location>
</feature>
<evidence type="ECO:0000256" key="11">
    <source>
        <dbReference type="SAM" id="MobiDB-lite"/>
    </source>
</evidence>
<dbReference type="NCBIfam" id="TIGR00456">
    <property type="entry name" value="argS"/>
    <property type="match status" value="1"/>
</dbReference>
<keyword evidence="5 10" id="KW-0067">ATP-binding</keyword>
<dbReference type="RefSeq" id="XP_036628257.1">
    <property type="nucleotide sequence ID" value="XM_036778868.1"/>
</dbReference>
<evidence type="ECO:0000256" key="7">
    <source>
        <dbReference type="ARBA" id="ARBA00023146"/>
    </source>
</evidence>
<dbReference type="GO" id="GO:0006420">
    <property type="term" value="P:arginyl-tRNA aminoacylation"/>
    <property type="evidence" value="ECO:0007669"/>
    <property type="project" value="InterPro"/>
</dbReference>
<dbReference type="InterPro" id="IPR001278">
    <property type="entry name" value="Arg-tRNA-ligase"/>
</dbReference>
<dbReference type="InterPro" id="IPR009080">
    <property type="entry name" value="tRNAsynth_Ia_anticodon-bd"/>
</dbReference>
<dbReference type="EC" id="6.1.1.19" evidence="2"/>
<feature type="region of interest" description="Disordered" evidence="11">
    <location>
        <begin position="76"/>
        <end position="95"/>
    </location>
</feature>
<comment type="caution">
    <text evidence="13">The sequence shown here is derived from an EMBL/GenBank/DDBJ whole genome shotgun (WGS) entry which is preliminary data.</text>
</comment>
<dbReference type="GO" id="GO:0004814">
    <property type="term" value="F:arginine-tRNA ligase activity"/>
    <property type="evidence" value="ECO:0007669"/>
    <property type="project" value="UniProtKB-EC"/>
</dbReference>
<dbReference type="Gene3D" id="3.40.50.620">
    <property type="entry name" value="HUPs"/>
    <property type="match status" value="1"/>
</dbReference>
<dbReference type="SUPFAM" id="SSF47323">
    <property type="entry name" value="Anticodon-binding domain of a subclass of class I aminoacyl-tRNA synthetases"/>
    <property type="match status" value="1"/>
</dbReference>
<protein>
    <recommendedName>
        <fullName evidence="2">arginine--tRNA ligase</fullName>
        <ecNumber evidence="2">6.1.1.19</ecNumber>
    </recommendedName>
    <alternativeName>
        <fullName evidence="8">Arginyl-tRNA synthetase</fullName>
    </alternativeName>
</protein>
<name>A0A8H7DQL3_PLEOS</name>
<comment type="catalytic activity">
    <reaction evidence="9">
        <text>tRNA(Arg) + L-arginine + ATP = L-arginyl-tRNA(Arg) + AMP + diphosphate</text>
        <dbReference type="Rhea" id="RHEA:20301"/>
        <dbReference type="Rhea" id="RHEA-COMP:9658"/>
        <dbReference type="Rhea" id="RHEA-COMP:9673"/>
        <dbReference type="ChEBI" id="CHEBI:30616"/>
        <dbReference type="ChEBI" id="CHEBI:32682"/>
        <dbReference type="ChEBI" id="CHEBI:33019"/>
        <dbReference type="ChEBI" id="CHEBI:78442"/>
        <dbReference type="ChEBI" id="CHEBI:78513"/>
        <dbReference type="ChEBI" id="CHEBI:456215"/>
        <dbReference type="EC" id="6.1.1.19"/>
    </reaction>
</comment>
<evidence type="ECO:0000313" key="14">
    <source>
        <dbReference type="Proteomes" id="UP000623687"/>
    </source>
</evidence>
<dbReference type="VEuPathDB" id="FungiDB:PC9H_009364"/>
<dbReference type="AlphaFoldDB" id="A0A8H7DQL3"/>
<organism evidence="13 14">
    <name type="scientific">Pleurotus ostreatus</name>
    <name type="common">Oyster mushroom</name>
    <name type="synonym">White-rot fungus</name>
    <dbReference type="NCBI Taxonomy" id="5322"/>
    <lineage>
        <taxon>Eukaryota</taxon>
        <taxon>Fungi</taxon>
        <taxon>Dikarya</taxon>
        <taxon>Basidiomycota</taxon>
        <taxon>Agaricomycotina</taxon>
        <taxon>Agaricomycetes</taxon>
        <taxon>Agaricomycetidae</taxon>
        <taxon>Agaricales</taxon>
        <taxon>Pleurotineae</taxon>
        <taxon>Pleurotaceae</taxon>
        <taxon>Pleurotus</taxon>
    </lineage>
</organism>
<gene>
    <name evidence="13" type="ORF">PC9H_009364</name>
</gene>
<evidence type="ECO:0000256" key="6">
    <source>
        <dbReference type="ARBA" id="ARBA00022917"/>
    </source>
</evidence>
<dbReference type="FunFam" id="3.40.50.620:FF:000058">
    <property type="entry name" value="Mitochondrial arginyl-tRNA synthetase"/>
    <property type="match status" value="1"/>
</dbReference>